<dbReference type="Pfam" id="PF00076">
    <property type="entry name" value="RRM_1"/>
    <property type="match status" value="2"/>
</dbReference>
<dbReference type="PANTHER" id="PTHR48032:SF6">
    <property type="entry name" value="RNA-BINDING (RRM_RBD_RNP MOTIFS) FAMILY PROTEIN"/>
    <property type="match status" value="1"/>
</dbReference>
<gene>
    <name evidence="5" type="ORF">ZIOFF_025812</name>
</gene>
<dbReference type="AlphaFoldDB" id="A0A8J5L728"/>
<dbReference type="Proteomes" id="UP000734854">
    <property type="component" value="Unassembled WGS sequence"/>
</dbReference>
<dbReference type="InterPro" id="IPR035979">
    <property type="entry name" value="RBD_domain_sf"/>
</dbReference>
<evidence type="ECO:0000313" key="5">
    <source>
        <dbReference type="EMBL" id="KAG6515400.1"/>
    </source>
</evidence>
<reference evidence="5 6" key="1">
    <citation type="submission" date="2020-08" db="EMBL/GenBank/DDBJ databases">
        <title>Plant Genome Project.</title>
        <authorList>
            <person name="Zhang R.-G."/>
        </authorList>
    </citation>
    <scope>NUCLEOTIDE SEQUENCE [LARGE SCALE GENOMIC DNA]</scope>
    <source>
        <tissue evidence="5">Rhizome</tissue>
    </source>
</reference>
<protein>
    <recommendedName>
        <fullName evidence="4">RRM domain-containing protein</fullName>
    </recommendedName>
</protein>
<dbReference type="FunFam" id="3.30.70.330:FF:000051">
    <property type="entry name" value="Heterogeneous nuclear ribonucleoprotein 1"/>
    <property type="match status" value="1"/>
</dbReference>
<evidence type="ECO:0000313" key="6">
    <source>
        <dbReference type="Proteomes" id="UP000734854"/>
    </source>
</evidence>
<keyword evidence="6" id="KW-1185">Reference proteome</keyword>
<keyword evidence="1" id="KW-0677">Repeat</keyword>
<sequence>MRQLQIEKRMQQSDPGKLFIGGISWNTNEGSLVEYFKNYGEVVEVAIMKDRNTGRARGFGFIVFSDPAVAERVVMGKHMIDGRMVEAKKAVPKDDQQILSRYTTSAHGSPGPGRTKKIFVGGLPSTIAESEFKKYFDQFGTITDVVVMYDHNTQRSRGFGFIAYDSVNAVDKVLFKTFHELNGKTVEVKRAVPKELSTGPKMRSPIQGYNYGLNRTNNFANGFTQRYNPSLFGGYGMRMDSRLGLPSSARNGFPSCNLNFGMGMNLEPDMMSSVGGNSSFGNNIGYGHGLGPYYSGNSTRFNSSIIFNGGNVNTSFVFSSMPRNAWDSGSRTYTLDSARSNACMPLGNGNLSGLSSNNLINWGGIAPISSQVGGNMSSYADGNLSHRGTNNNFDIGGGGIGRNNISNALKISHTASSGGFEETYPELYDENSLYGDPTWRSSSSDLEGVSSFEHALDNVPSDIIAKGSGGYMGNYNITNRQPNRVFVATNTVHRQATRRQRTTRSASTPLSKSIVELLTEEDIIELDDNEPFLLDEISDNTIDSNGLPHRKLPMSKFVPT</sequence>
<evidence type="ECO:0000256" key="1">
    <source>
        <dbReference type="ARBA" id="ARBA00022737"/>
    </source>
</evidence>
<dbReference type="InterPro" id="IPR000504">
    <property type="entry name" value="RRM_dom"/>
</dbReference>
<dbReference type="EMBL" id="JACMSC010000007">
    <property type="protein sequence ID" value="KAG6515400.1"/>
    <property type="molecule type" value="Genomic_DNA"/>
</dbReference>
<dbReference type="InterPro" id="IPR012677">
    <property type="entry name" value="Nucleotide-bd_a/b_plait_sf"/>
</dbReference>
<keyword evidence="2 3" id="KW-0694">RNA-binding</keyword>
<dbReference type="Gene3D" id="3.30.70.330">
    <property type="match status" value="2"/>
</dbReference>
<dbReference type="SUPFAM" id="SSF54928">
    <property type="entry name" value="RNA-binding domain, RBD"/>
    <property type="match status" value="2"/>
</dbReference>
<dbReference type="FunFam" id="3.30.70.330:FF:000102">
    <property type="entry name" value="Heterogeneous nuclear ribonucleoprotein 1"/>
    <property type="match status" value="1"/>
</dbReference>
<dbReference type="PANTHER" id="PTHR48032">
    <property type="entry name" value="RNA-BINDING PROTEIN MUSASHI HOMOLOG RBP6"/>
    <property type="match status" value="1"/>
</dbReference>
<dbReference type="PROSITE" id="PS50102">
    <property type="entry name" value="RRM"/>
    <property type="match status" value="2"/>
</dbReference>
<evidence type="ECO:0000256" key="2">
    <source>
        <dbReference type="ARBA" id="ARBA00022884"/>
    </source>
</evidence>
<feature type="domain" description="RRM" evidence="4">
    <location>
        <begin position="116"/>
        <end position="193"/>
    </location>
</feature>
<name>A0A8J5L728_ZINOF</name>
<evidence type="ECO:0000256" key="3">
    <source>
        <dbReference type="PROSITE-ProRule" id="PRU00176"/>
    </source>
</evidence>
<dbReference type="GO" id="GO:0006417">
    <property type="term" value="P:regulation of translation"/>
    <property type="evidence" value="ECO:0007669"/>
    <property type="project" value="TreeGrafter"/>
</dbReference>
<accession>A0A8J5L728</accession>
<evidence type="ECO:0000259" key="4">
    <source>
        <dbReference type="PROSITE" id="PS50102"/>
    </source>
</evidence>
<dbReference type="GO" id="GO:0003729">
    <property type="term" value="F:mRNA binding"/>
    <property type="evidence" value="ECO:0007669"/>
    <property type="project" value="TreeGrafter"/>
</dbReference>
<comment type="caution">
    <text evidence="5">The sequence shown here is derived from an EMBL/GenBank/DDBJ whole genome shotgun (WGS) entry which is preliminary data.</text>
</comment>
<organism evidence="5 6">
    <name type="scientific">Zingiber officinale</name>
    <name type="common">Ginger</name>
    <name type="synonym">Amomum zingiber</name>
    <dbReference type="NCBI Taxonomy" id="94328"/>
    <lineage>
        <taxon>Eukaryota</taxon>
        <taxon>Viridiplantae</taxon>
        <taxon>Streptophyta</taxon>
        <taxon>Embryophyta</taxon>
        <taxon>Tracheophyta</taxon>
        <taxon>Spermatophyta</taxon>
        <taxon>Magnoliopsida</taxon>
        <taxon>Liliopsida</taxon>
        <taxon>Zingiberales</taxon>
        <taxon>Zingiberaceae</taxon>
        <taxon>Zingiber</taxon>
    </lineage>
</organism>
<dbReference type="CDD" id="cd12330">
    <property type="entry name" value="RRM2_Hrp1p"/>
    <property type="match status" value="1"/>
</dbReference>
<proteinExistence type="predicted"/>
<feature type="domain" description="RRM" evidence="4">
    <location>
        <begin position="16"/>
        <end position="92"/>
    </location>
</feature>
<dbReference type="SMART" id="SM00360">
    <property type="entry name" value="RRM"/>
    <property type="match status" value="2"/>
</dbReference>